<name>A0ABV6G034_9GAMM</name>
<evidence type="ECO:0000313" key="2">
    <source>
        <dbReference type="Proteomes" id="UP001589814"/>
    </source>
</evidence>
<evidence type="ECO:0008006" key="3">
    <source>
        <dbReference type="Google" id="ProtNLM"/>
    </source>
</evidence>
<keyword evidence="2" id="KW-1185">Reference proteome</keyword>
<proteinExistence type="predicted"/>
<dbReference type="EMBL" id="JBHLVX010000013">
    <property type="protein sequence ID" value="MFC0267023.1"/>
    <property type="molecule type" value="Genomic_DNA"/>
</dbReference>
<gene>
    <name evidence="1" type="ORF">ACFFHW_03240</name>
</gene>
<organism evidence="1 2">
    <name type="scientific">Kushneria aurantia</name>
    <dbReference type="NCBI Taxonomy" id="504092"/>
    <lineage>
        <taxon>Bacteria</taxon>
        <taxon>Pseudomonadati</taxon>
        <taxon>Pseudomonadota</taxon>
        <taxon>Gammaproteobacteria</taxon>
        <taxon>Oceanospirillales</taxon>
        <taxon>Halomonadaceae</taxon>
        <taxon>Kushneria</taxon>
    </lineage>
</organism>
<dbReference type="Proteomes" id="UP001589814">
    <property type="component" value="Unassembled WGS sequence"/>
</dbReference>
<accession>A0ABV6G034</accession>
<evidence type="ECO:0000313" key="1">
    <source>
        <dbReference type="EMBL" id="MFC0267023.1"/>
    </source>
</evidence>
<comment type="caution">
    <text evidence="1">The sequence shown here is derived from an EMBL/GenBank/DDBJ whole genome shotgun (WGS) entry which is preliminary data.</text>
</comment>
<protein>
    <recommendedName>
        <fullName evidence="3">Transcription factor zinc-finger domain-containing protein</fullName>
    </recommendedName>
</protein>
<dbReference type="RefSeq" id="WP_019949861.1">
    <property type="nucleotide sequence ID" value="NZ_JBHLVX010000013.1"/>
</dbReference>
<reference evidence="1 2" key="1">
    <citation type="submission" date="2024-09" db="EMBL/GenBank/DDBJ databases">
        <authorList>
            <person name="Sun Q."/>
            <person name="Mori K."/>
        </authorList>
    </citation>
    <scope>NUCLEOTIDE SEQUENCE [LARGE SCALE GENOMIC DNA]</scope>
    <source>
        <strain evidence="1 2">CCM 7415</strain>
    </source>
</reference>
<sequence>MTHQVDCTRCGNTQDAPLDVHNDWDEINCTECGEFLNTVGHWRDGQGASYAIRALNMSRMLSLQLARESQPINDQQVVGRQWA</sequence>